<keyword evidence="1" id="KW-0812">Transmembrane</keyword>
<evidence type="ECO:0008006" key="5">
    <source>
        <dbReference type="Google" id="ProtNLM"/>
    </source>
</evidence>
<keyword evidence="2" id="KW-0732">Signal</keyword>
<comment type="caution">
    <text evidence="3">The sequence shown here is derived from an EMBL/GenBank/DDBJ whole genome shotgun (WGS) entry which is preliminary data.</text>
</comment>
<keyword evidence="1" id="KW-1133">Transmembrane helix</keyword>
<dbReference type="AlphaFoldDB" id="A0A2T2WMY3"/>
<proteinExistence type="predicted"/>
<keyword evidence="1" id="KW-0472">Membrane</keyword>
<name>A0A2T2WMY3_9FIRM</name>
<feature type="signal peptide" evidence="2">
    <location>
        <begin position="1"/>
        <end position="28"/>
    </location>
</feature>
<evidence type="ECO:0000313" key="3">
    <source>
        <dbReference type="EMBL" id="PSR23594.1"/>
    </source>
</evidence>
<gene>
    <name evidence="3" type="ORF">C7B45_02145</name>
</gene>
<evidence type="ECO:0000256" key="2">
    <source>
        <dbReference type="SAM" id="SignalP"/>
    </source>
</evidence>
<organism evidence="3 4">
    <name type="scientific">Sulfobacillus acidophilus</name>
    <dbReference type="NCBI Taxonomy" id="53633"/>
    <lineage>
        <taxon>Bacteria</taxon>
        <taxon>Bacillati</taxon>
        <taxon>Bacillota</taxon>
        <taxon>Clostridia</taxon>
        <taxon>Eubacteriales</taxon>
        <taxon>Clostridiales Family XVII. Incertae Sedis</taxon>
        <taxon>Sulfobacillus</taxon>
    </lineage>
</organism>
<evidence type="ECO:0000313" key="4">
    <source>
        <dbReference type="Proteomes" id="UP000241848"/>
    </source>
</evidence>
<dbReference type="Proteomes" id="UP000241848">
    <property type="component" value="Unassembled WGS sequence"/>
</dbReference>
<evidence type="ECO:0000256" key="1">
    <source>
        <dbReference type="SAM" id="Phobius"/>
    </source>
</evidence>
<accession>A0A2T2WMY3</accession>
<dbReference type="EMBL" id="PXYV01000004">
    <property type="protein sequence ID" value="PSR23594.1"/>
    <property type="molecule type" value="Genomic_DNA"/>
</dbReference>
<feature type="transmembrane region" description="Helical" evidence="1">
    <location>
        <begin position="139"/>
        <end position="158"/>
    </location>
</feature>
<feature type="chain" id="PRO_5015538238" description="YtkA-like domain-containing protein" evidence="2">
    <location>
        <begin position="29"/>
        <end position="167"/>
    </location>
</feature>
<reference evidence="3 4" key="1">
    <citation type="journal article" date="2014" name="BMC Genomics">
        <title>Comparison of environmental and isolate Sulfobacillus genomes reveals diverse carbon, sulfur, nitrogen, and hydrogen metabolisms.</title>
        <authorList>
            <person name="Justice N.B."/>
            <person name="Norman A."/>
            <person name="Brown C.T."/>
            <person name="Singh A."/>
            <person name="Thomas B.C."/>
            <person name="Banfield J.F."/>
        </authorList>
    </citation>
    <scope>NUCLEOTIDE SEQUENCE [LARGE SCALE GENOMIC DNA]</scope>
    <source>
        <strain evidence="3">AMDSBA3</strain>
    </source>
</reference>
<sequence>MSNWMRRAFGWALASAVFVMILAGVAMAATTTPASSAPDVQLAGKVTALPNPPGYPENDVFLVTLVHGHQVPAIAVIHFASSLGQHTTSSGTFKKVNHYQYETVWSATAGGYVHFQAYTAHHQLVAEASYPVRKGHANSVGRIFIGALFIGGSLWFWWRQQRFSRNH</sequence>
<protein>
    <recommendedName>
        <fullName evidence="5">YtkA-like domain-containing protein</fullName>
    </recommendedName>
</protein>